<feature type="compositionally biased region" description="Polar residues" evidence="1">
    <location>
        <begin position="395"/>
        <end position="405"/>
    </location>
</feature>
<reference evidence="4" key="1">
    <citation type="submission" date="2016-06" db="UniProtKB">
        <authorList>
            <consortium name="WormBaseParasite"/>
        </authorList>
    </citation>
    <scope>IDENTIFICATION</scope>
</reference>
<feature type="region of interest" description="Disordered" evidence="1">
    <location>
        <begin position="318"/>
        <end position="454"/>
    </location>
</feature>
<dbReference type="OrthoDB" id="10254377at2759"/>
<name>A0A183B1K2_9TREM</name>
<evidence type="ECO:0000313" key="2">
    <source>
        <dbReference type="EMBL" id="VDP90359.1"/>
    </source>
</evidence>
<dbReference type="SUPFAM" id="SSF48366">
    <property type="entry name" value="Ras GEF"/>
    <property type="match status" value="1"/>
</dbReference>
<dbReference type="GO" id="GO:0005085">
    <property type="term" value="F:guanyl-nucleotide exchange factor activity"/>
    <property type="evidence" value="ECO:0007669"/>
    <property type="project" value="InterPro"/>
</dbReference>
<organism evidence="4">
    <name type="scientific">Echinostoma caproni</name>
    <dbReference type="NCBI Taxonomy" id="27848"/>
    <lineage>
        <taxon>Eukaryota</taxon>
        <taxon>Metazoa</taxon>
        <taxon>Spiralia</taxon>
        <taxon>Lophotrochozoa</taxon>
        <taxon>Platyhelminthes</taxon>
        <taxon>Trematoda</taxon>
        <taxon>Digenea</taxon>
        <taxon>Plagiorchiida</taxon>
        <taxon>Echinostomata</taxon>
        <taxon>Echinostomatoidea</taxon>
        <taxon>Echinostomatidae</taxon>
        <taxon>Echinostoma</taxon>
    </lineage>
</organism>
<feature type="region of interest" description="Disordered" evidence="1">
    <location>
        <begin position="255"/>
        <end position="293"/>
    </location>
</feature>
<feature type="region of interest" description="Disordered" evidence="1">
    <location>
        <begin position="159"/>
        <end position="208"/>
    </location>
</feature>
<dbReference type="EMBL" id="UZAN01054276">
    <property type="protein sequence ID" value="VDP90359.1"/>
    <property type="molecule type" value="Genomic_DNA"/>
</dbReference>
<feature type="compositionally biased region" description="Polar residues" evidence="1">
    <location>
        <begin position="428"/>
        <end position="448"/>
    </location>
</feature>
<gene>
    <name evidence="2" type="ORF">ECPE_LOCUS13087</name>
</gene>
<dbReference type="WBParaSite" id="ECPE_0001312501-mRNA-1">
    <property type="protein sequence ID" value="ECPE_0001312501-mRNA-1"/>
    <property type="gene ID" value="ECPE_0001312501"/>
</dbReference>
<dbReference type="AlphaFoldDB" id="A0A183B1K2"/>
<evidence type="ECO:0000256" key="1">
    <source>
        <dbReference type="SAM" id="MobiDB-lite"/>
    </source>
</evidence>
<dbReference type="Proteomes" id="UP000272942">
    <property type="component" value="Unassembled WGS sequence"/>
</dbReference>
<evidence type="ECO:0000313" key="3">
    <source>
        <dbReference type="Proteomes" id="UP000272942"/>
    </source>
</evidence>
<dbReference type="Gene3D" id="1.10.840.10">
    <property type="entry name" value="Ras guanine-nucleotide exchange factors catalytic domain"/>
    <property type="match status" value="1"/>
</dbReference>
<feature type="compositionally biased region" description="Polar residues" evidence="1">
    <location>
        <begin position="318"/>
        <end position="329"/>
    </location>
</feature>
<dbReference type="InterPro" id="IPR036964">
    <property type="entry name" value="RASGEF_cat_dom_sf"/>
</dbReference>
<keyword evidence="3" id="KW-1185">Reference proteome</keyword>
<dbReference type="InterPro" id="IPR023578">
    <property type="entry name" value="Ras_GEF_dom_sf"/>
</dbReference>
<feature type="compositionally biased region" description="Pro residues" evidence="1">
    <location>
        <begin position="163"/>
        <end position="175"/>
    </location>
</feature>
<accession>A0A183B1K2</accession>
<proteinExistence type="predicted"/>
<feature type="compositionally biased region" description="Polar residues" evidence="1">
    <location>
        <begin position="279"/>
        <end position="293"/>
    </location>
</feature>
<reference evidence="2 3" key="2">
    <citation type="submission" date="2018-11" db="EMBL/GenBank/DDBJ databases">
        <authorList>
            <consortium name="Pathogen Informatics"/>
        </authorList>
    </citation>
    <scope>NUCLEOTIDE SEQUENCE [LARGE SCALE GENOMIC DNA]</scope>
    <source>
        <strain evidence="2 3">Egypt</strain>
    </source>
</reference>
<protein>
    <submittedName>
        <fullName evidence="2 4">Uncharacterized protein</fullName>
    </submittedName>
</protein>
<evidence type="ECO:0000313" key="4">
    <source>
        <dbReference type="WBParaSite" id="ECPE_0001312501-mRNA-1"/>
    </source>
</evidence>
<sequence length="843" mass="89931">MPVPTNGAQVKFTNREASAYLWIEYTARSSQTVHSAPCMAGFAIGLSLSLSLLVARWVTICQHVIVSFIVRECARALTHARRGLYLSDLTYTNVAFPRVGGKPSSTWISKINDIIDVIAHFQKSEYNFPVDGTLNAYLCAQRYIEELQKFLEEDNYKTSLILEPPPPPPPAPPPASGTDQFPRCVSPSSRDDQPRKASGLRGTLGGDNSLRGLPALAASFHGLTFRSSEGNAPGSHNGFATGTKAHQIVLSPTAKAASINSSFESDQTPPTKPHHKRQQSATLSNPSSASTMTLTPEKDMMKAGLVLSAVDKAPLLTESSDQVPTTPINRVSKRSGVVGASGGKQLFPEFDASGGPTELSSSSSSCNRDSGKALKQQLHTQSTVDILPPVPPRPTQSDDSASADSLNRFDEGEQGQTKGSDTAEFHPDSSTPKTPSSGISIRNQTGTGALTPGEETGQIACSTIPTLIDSTAVAACAAMASGALFGTASPLSGLVPSMDPHLALAGRNSDVNSSALATSTPPHFLSLDSHSSFIASPGLPASVPGEFTVHIVHQGVIQRRSMAQLRSGAHSGLAALLSPKLRKPSLGTNPDIYGSSSSLSTCSAAAGTSENSNYSAVRSSLIHSRPVGFSTWRRLWATLVLVGPGSAAFMIYFEPKCKRAMHRNQLALGRHRDGSIDPLSFLLTDPSRNKVYRFRPLCESPPSGQPAPTLARAGTGPLQWLRRSTHRMPGSASLRQPAEPTVSPNPFSFSTFGRPRGSSVPGMFTSPQFSPSTRRAATLKVNRTASKPDRNPEVLFPSEPLGPDLLVTDWMRAIQHALDRVEQFHRRQLAAFYTAHAVRKNTV</sequence>
<feature type="compositionally biased region" description="Polar residues" evidence="1">
    <location>
        <begin position="258"/>
        <end position="269"/>
    </location>
</feature>
<dbReference type="GO" id="GO:0007264">
    <property type="term" value="P:small GTPase-mediated signal transduction"/>
    <property type="evidence" value="ECO:0007669"/>
    <property type="project" value="InterPro"/>
</dbReference>